<evidence type="ECO:0000256" key="18">
    <source>
        <dbReference type="RuleBase" id="RU003403"/>
    </source>
</evidence>
<dbReference type="GeneID" id="37540350"/>
<evidence type="ECO:0000256" key="8">
    <source>
        <dbReference type="ARBA" id="ARBA00022792"/>
    </source>
</evidence>
<evidence type="ECO:0000256" key="7">
    <source>
        <dbReference type="ARBA" id="ARBA00022692"/>
    </source>
</evidence>
<feature type="transmembrane region" description="Helical" evidence="18">
    <location>
        <begin position="276"/>
        <end position="294"/>
    </location>
</feature>
<dbReference type="PRINTS" id="PR01436">
    <property type="entry name" value="NADHDHGNASE2"/>
</dbReference>
<accession>A0A343EVL6</accession>
<keyword evidence="8 18" id="KW-0999">Mitochondrion inner membrane</keyword>
<comment type="function">
    <text evidence="18">Core subunit of the mitochondrial membrane respiratory chain NADH dehydrogenase (Complex I) which catalyzes electron transfer from NADH through the respiratory chain, using ubiquinone as an electron acceptor. Essential for the catalytic activity and assembly of complex I.</text>
</comment>
<dbReference type="RefSeq" id="YP_009503060.1">
    <property type="nucleotide sequence ID" value="NC_038171.1"/>
</dbReference>
<protein>
    <recommendedName>
        <fullName evidence="4 18">NADH-ubiquinone oxidoreductase chain 2</fullName>
        <ecNumber evidence="3 18">7.1.1.2</ecNumber>
    </recommendedName>
</protein>
<feature type="transmembrane region" description="Helical" evidence="18">
    <location>
        <begin position="241"/>
        <end position="261"/>
    </location>
</feature>
<evidence type="ECO:0000256" key="17">
    <source>
        <dbReference type="ARBA" id="ARBA00049551"/>
    </source>
</evidence>
<geneLocation type="mitochondrion" evidence="21"/>
<keyword evidence="12 18" id="KW-0520">NAD</keyword>
<dbReference type="Pfam" id="PF00361">
    <property type="entry name" value="Proton_antipo_M"/>
    <property type="match status" value="1"/>
</dbReference>
<dbReference type="GO" id="GO:0006120">
    <property type="term" value="P:mitochondrial electron transport, NADH to ubiquinone"/>
    <property type="evidence" value="ECO:0007669"/>
    <property type="project" value="InterPro"/>
</dbReference>
<evidence type="ECO:0000256" key="4">
    <source>
        <dbReference type="ARBA" id="ARBA00021008"/>
    </source>
</evidence>
<dbReference type="GO" id="GO:0005743">
    <property type="term" value="C:mitochondrial inner membrane"/>
    <property type="evidence" value="ECO:0007669"/>
    <property type="project" value="UniProtKB-SubCell"/>
</dbReference>
<keyword evidence="9 18" id="KW-1278">Translocase</keyword>
<evidence type="ECO:0000256" key="10">
    <source>
        <dbReference type="ARBA" id="ARBA00022982"/>
    </source>
</evidence>
<reference evidence="21" key="1">
    <citation type="submission" date="2016-07" db="EMBL/GenBank/DDBJ databases">
        <title>Flightless scaly-tailed squirrels never learn how to fly.</title>
        <authorList>
            <person name="Fabre P.-H."/>
            <person name="Tilak M.-K."/>
            <person name="Denys C."/>
            <person name="Gaubert P."/>
            <person name="Nicolas V."/>
            <person name="Douzery E.J.P."/>
            <person name="Marivaux L."/>
        </authorList>
    </citation>
    <scope>NUCLEOTIDE SEQUENCE</scope>
</reference>
<sequence length="347" mass="38802">MNPLTHSTILFTLMSGTAIVMTSSHWLLTWAGLEMSMLSIIPLMNSNNNPRSTEASAKYFLIQATASMVLMMAIISNFYLTGHWMITTDMNFTTSAMVTMALLMKLGLAPFHFWMPEVTQGTSLPSGMLLLTWQKIAPMTILIQISPSINQNLILTSALLSILLGGWGGLNQTQLRKILAYSSIAHMGWMAAILTYNSTLAMINLLIYVMLTATLFMLFMLNSNTTILSLTLLWNKKPAILLIASITLMSLGGLPPLMGFLPKWLIVQELVNNQSIILPTVMSMMALLNLYFYMRLMYSMSMTMFPSINNLKMSWQHTNKKNNSLLPLLFVLSTMSIPLAPILYIMD</sequence>
<dbReference type="InterPro" id="IPR010933">
    <property type="entry name" value="NADH_DH_su2_C"/>
</dbReference>
<evidence type="ECO:0000256" key="9">
    <source>
        <dbReference type="ARBA" id="ARBA00022967"/>
    </source>
</evidence>
<dbReference type="PANTHER" id="PTHR46552">
    <property type="entry name" value="NADH-UBIQUINONE OXIDOREDUCTASE CHAIN 2"/>
    <property type="match status" value="1"/>
</dbReference>
<feature type="transmembrane region" description="Helical" evidence="18">
    <location>
        <begin position="92"/>
        <end position="115"/>
    </location>
</feature>
<dbReference type="InterPro" id="IPR001750">
    <property type="entry name" value="ND/Mrp_TM"/>
</dbReference>
<dbReference type="GO" id="GO:0008137">
    <property type="term" value="F:NADH dehydrogenase (ubiquinone) activity"/>
    <property type="evidence" value="ECO:0007669"/>
    <property type="project" value="UniProtKB-EC"/>
</dbReference>
<dbReference type="InterPro" id="IPR050175">
    <property type="entry name" value="Complex_I_Subunit_2"/>
</dbReference>
<gene>
    <name evidence="21" type="primary">ND2</name>
</gene>
<evidence type="ECO:0000256" key="15">
    <source>
        <dbReference type="ARBA" id="ARBA00023136"/>
    </source>
</evidence>
<keyword evidence="14 18" id="KW-0496">Mitochondrion</keyword>
<evidence type="ECO:0000259" key="20">
    <source>
        <dbReference type="Pfam" id="PF06444"/>
    </source>
</evidence>
<feature type="transmembrane region" description="Helical" evidence="18">
    <location>
        <begin position="325"/>
        <end position="346"/>
    </location>
</feature>
<keyword evidence="11 18" id="KW-1133">Transmembrane helix</keyword>
<evidence type="ECO:0000259" key="19">
    <source>
        <dbReference type="Pfam" id="PF00361"/>
    </source>
</evidence>
<keyword evidence="7 18" id="KW-0812">Transmembrane</keyword>
<evidence type="ECO:0000256" key="6">
    <source>
        <dbReference type="ARBA" id="ARBA00022660"/>
    </source>
</evidence>
<keyword evidence="6 18" id="KW-0679">Respiratory chain</keyword>
<organism evidence="21">
    <name type="scientific">Anomalurus beecrofti</name>
    <name type="common">Beecroft's scaly-tailed squirrel</name>
    <dbReference type="NCBI Taxonomy" id="1082180"/>
    <lineage>
        <taxon>Eukaryota</taxon>
        <taxon>Metazoa</taxon>
        <taxon>Chordata</taxon>
        <taxon>Craniata</taxon>
        <taxon>Vertebrata</taxon>
        <taxon>Euteleostomi</taxon>
        <taxon>Mammalia</taxon>
        <taxon>Eutheria</taxon>
        <taxon>Euarchontoglires</taxon>
        <taxon>Glires</taxon>
        <taxon>Rodentia</taxon>
        <taxon>Anomaluromorpha</taxon>
        <taxon>Anomaluridae</taxon>
        <taxon>Anomalurus</taxon>
    </lineage>
</organism>
<feature type="domain" description="NADH dehydrogenase subunit 2 C-terminal" evidence="20">
    <location>
        <begin position="290"/>
        <end position="344"/>
    </location>
</feature>
<comment type="subunit">
    <text evidence="16">Core subunit of respiratory chain NADH dehydrogenase (Complex I) which is composed of 45 different subunits. Interacts with TMEM242.</text>
</comment>
<evidence type="ECO:0000256" key="1">
    <source>
        <dbReference type="ARBA" id="ARBA00004448"/>
    </source>
</evidence>
<feature type="transmembrane region" description="Helical" evidence="18">
    <location>
        <begin position="178"/>
        <end position="196"/>
    </location>
</feature>
<comment type="subcellular location">
    <subcellularLocation>
        <location evidence="1 18">Mitochondrion inner membrane</location>
        <topology evidence="1 18">Multi-pass membrane protein</topology>
    </subcellularLocation>
</comment>
<comment type="similarity">
    <text evidence="2 18">Belongs to the complex I subunit 2 family.</text>
</comment>
<evidence type="ECO:0000256" key="5">
    <source>
        <dbReference type="ARBA" id="ARBA00022448"/>
    </source>
</evidence>
<keyword evidence="10 18" id="KW-0249">Electron transport</keyword>
<evidence type="ECO:0000256" key="16">
    <source>
        <dbReference type="ARBA" id="ARBA00029481"/>
    </source>
</evidence>
<dbReference type="CTD" id="4536"/>
<dbReference type="Pfam" id="PF06444">
    <property type="entry name" value="NADH_dehy_S2_C"/>
    <property type="match status" value="1"/>
</dbReference>
<evidence type="ECO:0000256" key="14">
    <source>
        <dbReference type="ARBA" id="ARBA00023128"/>
    </source>
</evidence>
<evidence type="ECO:0000256" key="11">
    <source>
        <dbReference type="ARBA" id="ARBA00022989"/>
    </source>
</evidence>
<proteinExistence type="inferred from homology"/>
<evidence type="ECO:0000256" key="13">
    <source>
        <dbReference type="ARBA" id="ARBA00023075"/>
    </source>
</evidence>
<evidence type="ECO:0000256" key="3">
    <source>
        <dbReference type="ARBA" id="ARBA00012944"/>
    </source>
</evidence>
<dbReference type="AlphaFoldDB" id="A0A343EVL6"/>
<evidence type="ECO:0000313" key="21">
    <source>
        <dbReference type="EMBL" id="ASM91402.1"/>
    </source>
</evidence>
<feature type="domain" description="NADH:quinone oxidoreductase/Mrp antiporter transmembrane" evidence="19">
    <location>
        <begin position="23"/>
        <end position="286"/>
    </location>
</feature>
<dbReference type="EMBL" id="KX529105">
    <property type="protein sequence ID" value="ASM91402.1"/>
    <property type="molecule type" value="Genomic_DNA"/>
</dbReference>
<evidence type="ECO:0000256" key="12">
    <source>
        <dbReference type="ARBA" id="ARBA00023027"/>
    </source>
</evidence>
<comment type="catalytic activity">
    <reaction evidence="17 18">
        <text>a ubiquinone + NADH + 5 H(+)(in) = a ubiquinol + NAD(+) + 4 H(+)(out)</text>
        <dbReference type="Rhea" id="RHEA:29091"/>
        <dbReference type="Rhea" id="RHEA-COMP:9565"/>
        <dbReference type="Rhea" id="RHEA-COMP:9566"/>
        <dbReference type="ChEBI" id="CHEBI:15378"/>
        <dbReference type="ChEBI" id="CHEBI:16389"/>
        <dbReference type="ChEBI" id="CHEBI:17976"/>
        <dbReference type="ChEBI" id="CHEBI:57540"/>
        <dbReference type="ChEBI" id="CHEBI:57945"/>
        <dbReference type="EC" id="7.1.1.2"/>
    </reaction>
</comment>
<dbReference type="InterPro" id="IPR003917">
    <property type="entry name" value="NADH_UbQ_OxRdtase_chain2"/>
</dbReference>
<keyword evidence="5" id="KW-0813">Transport</keyword>
<keyword evidence="15 18" id="KW-0472">Membrane</keyword>
<feature type="transmembrane region" description="Helical" evidence="18">
    <location>
        <begin position="59"/>
        <end position="80"/>
    </location>
</feature>
<feature type="transmembrane region" description="Helical" evidence="18">
    <location>
        <begin position="153"/>
        <end position="171"/>
    </location>
</feature>
<feature type="transmembrane region" description="Helical" evidence="18">
    <location>
        <begin position="202"/>
        <end position="221"/>
    </location>
</feature>
<dbReference type="EC" id="7.1.1.2" evidence="3 18"/>
<dbReference type="PANTHER" id="PTHR46552:SF1">
    <property type="entry name" value="NADH-UBIQUINONE OXIDOREDUCTASE CHAIN 2"/>
    <property type="match status" value="1"/>
</dbReference>
<keyword evidence="13 18" id="KW-0830">Ubiquinone</keyword>
<name>A0A343EVL6_9RODE</name>
<evidence type="ECO:0000256" key="2">
    <source>
        <dbReference type="ARBA" id="ARBA00007012"/>
    </source>
</evidence>